<protein>
    <submittedName>
        <fullName evidence="2">F-box domain-containing protein</fullName>
    </submittedName>
</protein>
<evidence type="ECO:0000259" key="1">
    <source>
        <dbReference type="Pfam" id="PF20183"/>
    </source>
</evidence>
<evidence type="ECO:0000313" key="2">
    <source>
        <dbReference type="EMBL" id="KAG7055998.1"/>
    </source>
</evidence>
<dbReference type="InterPro" id="IPR046676">
    <property type="entry name" value="DUF6546"/>
</dbReference>
<dbReference type="Proteomes" id="UP000699042">
    <property type="component" value="Unassembled WGS sequence"/>
</dbReference>
<feature type="domain" description="DUF6546" evidence="1">
    <location>
        <begin position="297"/>
        <end position="449"/>
    </location>
</feature>
<reference evidence="2" key="1">
    <citation type="submission" date="2021-05" db="EMBL/GenBank/DDBJ databases">
        <title>Comparative genomics of three Colletotrichum scovillei strains and genetic complementation revealed genes involved fungal growth and virulence on chili pepper.</title>
        <authorList>
            <person name="Hsieh D.-K."/>
            <person name="Chuang S.-C."/>
            <person name="Chen C.-Y."/>
            <person name="Chao Y.-T."/>
            <person name="Lu M.-Y.J."/>
            <person name="Lee M.-H."/>
            <person name="Shih M.-C."/>
        </authorList>
    </citation>
    <scope>NUCLEOTIDE SEQUENCE</scope>
    <source>
        <strain evidence="2">Coll-153</strain>
    </source>
</reference>
<dbReference type="EMBL" id="JAESDN010000002">
    <property type="protein sequence ID" value="KAG7055998.1"/>
    <property type="molecule type" value="Genomic_DNA"/>
</dbReference>
<name>A0A9P7REU0_9PEZI</name>
<gene>
    <name evidence="2" type="ORF">JMJ77_008449</name>
</gene>
<accession>A0A9P7REU0</accession>
<organism evidence="2 3">
    <name type="scientific">Colletotrichum scovillei</name>
    <dbReference type="NCBI Taxonomy" id="1209932"/>
    <lineage>
        <taxon>Eukaryota</taxon>
        <taxon>Fungi</taxon>
        <taxon>Dikarya</taxon>
        <taxon>Ascomycota</taxon>
        <taxon>Pezizomycotina</taxon>
        <taxon>Sordariomycetes</taxon>
        <taxon>Hypocreomycetidae</taxon>
        <taxon>Glomerellales</taxon>
        <taxon>Glomerellaceae</taxon>
        <taxon>Colletotrichum</taxon>
        <taxon>Colletotrichum acutatum species complex</taxon>
    </lineage>
</organism>
<sequence length="516" mass="58856">MEPCSNVTLVSDEQLEINFGSPGSSLHPFWKALPKELRLMVLEKLPPLAKERHEMARWASVSREWQYFFEPEIFENLSIRSCRREIGRMDQVVRGYRIQLVKHITLLVGTAEFTGVEYELREDVERTTAISMVVVGALTALFQVLSQWGKAIPGHHIAFELCAGFKADNHVMHPCNAFHRYTRDRAQANRILDGKQRLLSTFWDFESQAQTLPQVPIIERFSMDRQYYRSFSWEFLEKIVSSTPCIRYFGYMYWPMTGRNNQGMDEVASLEILQAVCNSPRIRTLNLWNAQPRTFPWDLRSHRSVNYSLGSFAVEATYRCERVALANVIDATDFFEDHINAIRIGAPGFFSNHPRHWPCLTNLALTIPADGLALNVARTNFLVMAAGLAAIHMPKLEMMEVSNPTELVVFSLRFSIGEDQTAKLSIAAIWQLEICEEAFKPWQLVADACPTIDLRSGNYSVGGIALQAAAVSKNSRVVVKILTRQHAYYMRFIDPRITPKTNNGTHTSRDAVEESK</sequence>
<proteinExistence type="predicted"/>
<dbReference type="OrthoDB" id="4840822at2759"/>
<comment type="caution">
    <text evidence="2">The sequence shown here is derived from an EMBL/GenBank/DDBJ whole genome shotgun (WGS) entry which is preliminary data.</text>
</comment>
<dbReference type="AlphaFoldDB" id="A0A9P7REU0"/>
<dbReference type="Pfam" id="PF20183">
    <property type="entry name" value="DUF6546"/>
    <property type="match status" value="1"/>
</dbReference>
<keyword evidence="3" id="KW-1185">Reference proteome</keyword>
<evidence type="ECO:0000313" key="3">
    <source>
        <dbReference type="Proteomes" id="UP000699042"/>
    </source>
</evidence>